<feature type="transmembrane region" description="Helical" evidence="1">
    <location>
        <begin position="290"/>
        <end position="309"/>
    </location>
</feature>
<dbReference type="Proteomes" id="UP000217199">
    <property type="component" value="Unassembled WGS sequence"/>
</dbReference>
<feature type="transmembrane region" description="Helical" evidence="1">
    <location>
        <begin position="329"/>
        <end position="347"/>
    </location>
</feature>
<dbReference type="InParanoid" id="A0A286U7D3"/>
<feature type="transmembrane region" description="Helical" evidence="1">
    <location>
        <begin position="174"/>
        <end position="194"/>
    </location>
</feature>
<organism evidence="3 4">
    <name type="scientific">Pyrrhoderma noxium</name>
    <dbReference type="NCBI Taxonomy" id="2282107"/>
    <lineage>
        <taxon>Eukaryota</taxon>
        <taxon>Fungi</taxon>
        <taxon>Dikarya</taxon>
        <taxon>Basidiomycota</taxon>
        <taxon>Agaricomycotina</taxon>
        <taxon>Agaricomycetes</taxon>
        <taxon>Hymenochaetales</taxon>
        <taxon>Hymenochaetaceae</taxon>
        <taxon>Pyrrhoderma</taxon>
    </lineage>
</organism>
<dbReference type="Pfam" id="PF20151">
    <property type="entry name" value="DUF6533"/>
    <property type="match status" value="1"/>
</dbReference>
<protein>
    <recommendedName>
        <fullName evidence="2">DUF6533 domain-containing protein</fullName>
    </recommendedName>
</protein>
<dbReference type="EMBL" id="NBII01000010">
    <property type="protein sequence ID" value="PAV15434.1"/>
    <property type="molecule type" value="Genomic_DNA"/>
</dbReference>
<keyword evidence="1" id="KW-0472">Membrane</keyword>
<sequence length="391" mass="44771">MWVECTFSSATITGSEGCLFQTYHHQQAACHPAGKRYCDQLLWGMDSQKDDILTLSNTLSKSITVSSTTVFFYYCVTHLDDEVECIWSRRWTVGKAMYLVTRCYWAIYLILLNISTINYRWSHTEPDEIAPDLIKSEYPYFLFSYSAIICGIAVILAELILQFRVYVIYGKNKWVLLTLMCMNVFSIVTCVLQPSGHFFCGNSTPGCRELTESRKRENYFTKETSVYWPNRDLHAPALDWMVLTIFELFLFILVVKKADFSLWRRCSTCCNSLRERNTDVMSIIARDSSIYFAVTFSLSILGTVLSYIAESRNYGSDTAHDFISLQLNTYHVVTVTIMAILAPRMLINIRLEVYYPNEPTHASAMETLTWEAGANVVSVTRADVHPTISIA</sequence>
<reference evidence="3 4" key="1">
    <citation type="journal article" date="2017" name="Mol. Ecol.">
        <title>Comparative and population genomic landscape of Phellinus noxius: A hypervariable fungus causing root rot in trees.</title>
        <authorList>
            <person name="Chung C.L."/>
            <person name="Lee T.J."/>
            <person name="Akiba M."/>
            <person name="Lee H.H."/>
            <person name="Kuo T.H."/>
            <person name="Liu D."/>
            <person name="Ke H.M."/>
            <person name="Yokoi T."/>
            <person name="Roa M.B."/>
            <person name="Lu M.J."/>
            <person name="Chang Y.Y."/>
            <person name="Ann P.J."/>
            <person name="Tsai J.N."/>
            <person name="Chen C.Y."/>
            <person name="Tzean S.S."/>
            <person name="Ota Y."/>
            <person name="Hattori T."/>
            <person name="Sahashi N."/>
            <person name="Liou R.F."/>
            <person name="Kikuchi T."/>
            <person name="Tsai I.J."/>
        </authorList>
    </citation>
    <scope>NUCLEOTIDE SEQUENCE [LARGE SCALE GENOMIC DNA]</scope>
    <source>
        <strain evidence="3 4">FFPRI411160</strain>
    </source>
</reference>
<evidence type="ECO:0000259" key="2">
    <source>
        <dbReference type="Pfam" id="PF20151"/>
    </source>
</evidence>
<feature type="domain" description="DUF6533" evidence="2">
    <location>
        <begin position="63"/>
        <end position="103"/>
    </location>
</feature>
<evidence type="ECO:0000313" key="3">
    <source>
        <dbReference type="EMBL" id="PAV15434.1"/>
    </source>
</evidence>
<dbReference type="OrthoDB" id="3349377at2759"/>
<name>A0A286U7D3_9AGAM</name>
<evidence type="ECO:0000313" key="4">
    <source>
        <dbReference type="Proteomes" id="UP000217199"/>
    </source>
</evidence>
<feature type="transmembrane region" description="Helical" evidence="1">
    <location>
        <begin position="141"/>
        <end position="162"/>
    </location>
</feature>
<feature type="transmembrane region" description="Helical" evidence="1">
    <location>
        <begin position="237"/>
        <end position="255"/>
    </location>
</feature>
<dbReference type="InterPro" id="IPR045340">
    <property type="entry name" value="DUF6533"/>
</dbReference>
<keyword evidence="1" id="KW-1133">Transmembrane helix</keyword>
<evidence type="ECO:0000256" key="1">
    <source>
        <dbReference type="SAM" id="Phobius"/>
    </source>
</evidence>
<keyword evidence="4" id="KW-1185">Reference proteome</keyword>
<dbReference type="AlphaFoldDB" id="A0A286U7D3"/>
<keyword evidence="1" id="KW-0812">Transmembrane</keyword>
<gene>
    <name evidence="3" type="ORF">PNOK_0919800</name>
</gene>
<accession>A0A286U7D3</accession>
<proteinExistence type="predicted"/>
<comment type="caution">
    <text evidence="3">The sequence shown here is derived from an EMBL/GenBank/DDBJ whole genome shotgun (WGS) entry which is preliminary data.</text>
</comment>
<feature type="transmembrane region" description="Helical" evidence="1">
    <location>
        <begin position="99"/>
        <end position="121"/>
    </location>
</feature>